<gene>
    <name evidence="3" type="primary">LOC111117287</name>
</gene>
<dbReference type="AlphaFoldDB" id="A0A8B8CBJ0"/>
<dbReference type="KEGG" id="cvn:111117287"/>
<sequence length="160" mass="17779">MKSVRGRSTRPVRNKGDISLHQYKDLEIQGENWEDEVNEMIITPPDFEPASTEPPSKISSKISHVQTTKMPTTKLATRKIPDVQTTKMLTTKLATRKIPDVQTTKMLTTKLATRKIPDVQSTPDIPKIKDDTTASTQTGNDDDDSSVETLMAVLLNMGKA</sequence>
<evidence type="ECO:0000256" key="1">
    <source>
        <dbReference type="SAM" id="MobiDB-lite"/>
    </source>
</evidence>
<proteinExistence type="predicted"/>
<dbReference type="Proteomes" id="UP000694844">
    <property type="component" value="Chromosome 10"/>
</dbReference>
<evidence type="ECO:0000313" key="3">
    <source>
        <dbReference type="RefSeq" id="XP_022312061.1"/>
    </source>
</evidence>
<organism evidence="2 3">
    <name type="scientific">Crassostrea virginica</name>
    <name type="common">Eastern oyster</name>
    <dbReference type="NCBI Taxonomy" id="6565"/>
    <lineage>
        <taxon>Eukaryota</taxon>
        <taxon>Metazoa</taxon>
        <taxon>Spiralia</taxon>
        <taxon>Lophotrochozoa</taxon>
        <taxon>Mollusca</taxon>
        <taxon>Bivalvia</taxon>
        <taxon>Autobranchia</taxon>
        <taxon>Pteriomorphia</taxon>
        <taxon>Ostreida</taxon>
        <taxon>Ostreoidea</taxon>
        <taxon>Ostreidae</taxon>
        <taxon>Crassostrea</taxon>
    </lineage>
</organism>
<feature type="region of interest" description="Disordered" evidence="1">
    <location>
        <begin position="44"/>
        <end position="74"/>
    </location>
</feature>
<dbReference type="RefSeq" id="XP_022312061.1">
    <property type="nucleotide sequence ID" value="XM_022456353.1"/>
</dbReference>
<reference evidence="3" key="1">
    <citation type="submission" date="2025-08" db="UniProtKB">
        <authorList>
            <consortium name="RefSeq"/>
        </authorList>
    </citation>
    <scope>IDENTIFICATION</scope>
    <source>
        <tissue evidence="3">Whole sample</tissue>
    </source>
</reference>
<keyword evidence="2" id="KW-1185">Reference proteome</keyword>
<dbReference type="GeneID" id="111117287"/>
<evidence type="ECO:0000313" key="2">
    <source>
        <dbReference type="Proteomes" id="UP000694844"/>
    </source>
</evidence>
<accession>A0A8B8CBJ0</accession>
<feature type="compositionally biased region" description="Polar residues" evidence="1">
    <location>
        <begin position="53"/>
        <end position="74"/>
    </location>
</feature>
<protein>
    <submittedName>
        <fullName evidence="3">Uncharacterized protein LOC111117287</fullName>
    </submittedName>
</protein>
<name>A0A8B8CBJ0_CRAVI</name>
<feature type="region of interest" description="Disordered" evidence="1">
    <location>
        <begin position="114"/>
        <end position="146"/>
    </location>
</feature>